<keyword evidence="1" id="KW-0812">Transmembrane</keyword>
<dbReference type="RefSeq" id="WP_092678627.1">
    <property type="nucleotide sequence ID" value="NZ_FOXS01000009.1"/>
</dbReference>
<dbReference type="SUPFAM" id="SSF55874">
    <property type="entry name" value="ATPase domain of HSP90 chaperone/DNA topoisomerase II/histidine kinase"/>
    <property type="match status" value="1"/>
</dbReference>
<reference evidence="4" key="1">
    <citation type="submission" date="2016-10" db="EMBL/GenBank/DDBJ databases">
        <authorList>
            <person name="Varghese N."/>
            <person name="Submissions S."/>
        </authorList>
    </citation>
    <scope>NUCLEOTIDE SEQUENCE [LARGE SCALE GENOMIC DNA]</scope>
    <source>
        <strain evidence="4">OR362-8,ATCC BAA-1266,JCM 13504</strain>
    </source>
</reference>
<evidence type="ECO:0000259" key="2">
    <source>
        <dbReference type="Pfam" id="PF06580"/>
    </source>
</evidence>
<feature type="transmembrane region" description="Helical" evidence="1">
    <location>
        <begin position="68"/>
        <end position="90"/>
    </location>
</feature>
<dbReference type="Proteomes" id="UP000199029">
    <property type="component" value="Unassembled WGS sequence"/>
</dbReference>
<evidence type="ECO:0000313" key="3">
    <source>
        <dbReference type="EMBL" id="SFQ80863.1"/>
    </source>
</evidence>
<keyword evidence="3" id="KW-0418">Kinase</keyword>
<protein>
    <submittedName>
        <fullName evidence="3">Histidine kinase</fullName>
    </submittedName>
</protein>
<dbReference type="GO" id="GO:0000155">
    <property type="term" value="F:phosphorelay sensor kinase activity"/>
    <property type="evidence" value="ECO:0007669"/>
    <property type="project" value="InterPro"/>
</dbReference>
<organism evidence="3 4">
    <name type="scientific">Hymenobacter arizonensis</name>
    <name type="common">Siccationidurans arizonensis</name>
    <dbReference type="NCBI Taxonomy" id="1227077"/>
    <lineage>
        <taxon>Bacteria</taxon>
        <taxon>Pseudomonadati</taxon>
        <taxon>Bacteroidota</taxon>
        <taxon>Cytophagia</taxon>
        <taxon>Cytophagales</taxon>
        <taxon>Hymenobacteraceae</taxon>
        <taxon>Hymenobacter</taxon>
    </lineage>
</organism>
<keyword evidence="1" id="KW-1133">Transmembrane helix</keyword>
<dbReference type="GO" id="GO:0016020">
    <property type="term" value="C:membrane"/>
    <property type="evidence" value="ECO:0007669"/>
    <property type="project" value="InterPro"/>
</dbReference>
<dbReference type="STRING" id="1227077.SAMN04515668_4586"/>
<dbReference type="AlphaFoldDB" id="A0A1I6BIW0"/>
<evidence type="ECO:0000313" key="4">
    <source>
        <dbReference type="Proteomes" id="UP000199029"/>
    </source>
</evidence>
<name>A0A1I6BIW0_HYMAR</name>
<sequence>MNRIEKVFSPIHLVSWLVVLLLFSWIFQSEGHSKWPLLAGGLLLGSAGVFYSHYYLLSRFWSRRQFPFYLLGLVLLLLLGPFPFLTLEYGELAELSNFLDHYFTTLLSVVLFWVVISGFVRAIQNWFSNALRREQLEKQAAQAELTYLKAQLNPHFLFNTLHNIHTLAYLQSPLTPDAILRLASLMRYMLHESNTSLVPLSQELNYLQDFISLQQLRYSQNPVARVEVEGDTNACYLPPLLLIPLLENAYKHSPTHLQVHDIHISVLVKEASLTFRLRNPVDTAPPAAAPEPGGIGLANVRKRLRLLYPDQHRLDVASGTDYFEVVLRLESLPAHEPTAHLLYHR</sequence>
<feature type="transmembrane region" description="Helical" evidence="1">
    <location>
        <begin position="102"/>
        <end position="123"/>
    </location>
</feature>
<dbReference type="OrthoDB" id="9792992at2"/>
<dbReference type="InterPro" id="IPR050640">
    <property type="entry name" value="Bact_2-comp_sensor_kinase"/>
</dbReference>
<keyword evidence="1" id="KW-0472">Membrane</keyword>
<gene>
    <name evidence="3" type="ORF">SAMN04515668_4586</name>
</gene>
<feature type="transmembrane region" description="Helical" evidence="1">
    <location>
        <begin position="33"/>
        <end position="56"/>
    </location>
</feature>
<accession>A0A1I6BIW0</accession>
<keyword evidence="3" id="KW-0808">Transferase</keyword>
<evidence type="ECO:0000256" key="1">
    <source>
        <dbReference type="SAM" id="Phobius"/>
    </source>
</evidence>
<feature type="domain" description="Signal transduction histidine kinase internal region" evidence="2">
    <location>
        <begin position="143"/>
        <end position="220"/>
    </location>
</feature>
<dbReference type="Pfam" id="PF06580">
    <property type="entry name" value="His_kinase"/>
    <property type="match status" value="1"/>
</dbReference>
<feature type="transmembrane region" description="Helical" evidence="1">
    <location>
        <begin position="7"/>
        <end position="27"/>
    </location>
</feature>
<dbReference type="InterPro" id="IPR036890">
    <property type="entry name" value="HATPase_C_sf"/>
</dbReference>
<dbReference type="EMBL" id="FOXS01000009">
    <property type="protein sequence ID" value="SFQ80863.1"/>
    <property type="molecule type" value="Genomic_DNA"/>
</dbReference>
<keyword evidence="4" id="KW-1185">Reference proteome</keyword>
<dbReference type="InterPro" id="IPR010559">
    <property type="entry name" value="Sig_transdc_His_kin_internal"/>
</dbReference>
<dbReference type="PANTHER" id="PTHR34220">
    <property type="entry name" value="SENSOR HISTIDINE KINASE YPDA"/>
    <property type="match status" value="1"/>
</dbReference>
<dbReference type="Gene3D" id="3.30.565.10">
    <property type="entry name" value="Histidine kinase-like ATPase, C-terminal domain"/>
    <property type="match status" value="1"/>
</dbReference>
<dbReference type="PANTHER" id="PTHR34220:SF7">
    <property type="entry name" value="SENSOR HISTIDINE KINASE YPDA"/>
    <property type="match status" value="1"/>
</dbReference>
<proteinExistence type="predicted"/>